<dbReference type="RefSeq" id="XP_013406572.1">
    <property type="nucleotide sequence ID" value="XM_013551118.1"/>
</dbReference>
<dbReference type="InterPro" id="IPR028994">
    <property type="entry name" value="Integrin_alpha_N"/>
</dbReference>
<dbReference type="InParanoid" id="A0A1S3J845"/>
<sequence>MVKDDGGQTVVLGPRGETWAVATDFDDDCDTDILAGNGGYVYLLENIGDAEKGQFAAPRRLTKADGTTIDMGYWSGAPAFKDMNGDGLKDLLLSEWDGTLTPLSLFINIGTSTEPAFAEPRVLLRTLGGSGISFI</sequence>
<dbReference type="AlphaFoldDB" id="A0A1S3J845"/>
<dbReference type="GeneID" id="106171028"/>
<dbReference type="KEGG" id="lak:106171028"/>
<name>A0A1S3J845_LINAN</name>
<keyword evidence="2" id="KW-1185">Reference proteome</keyword>
<reference evidence="3" key="1">
    <citation type="submission" date="2025-08" db="UniProtKB">
        <authorList>
            <consortium name="RefSeq"/>
        </authorList>
    </citation>
    <scope>IDENTIFICATION</scope>
    <source>
        <tissue evidence="3">Gonads</tissue>
    </source>
</reference>
<keyword evidence="1" id="KW-0732">Signal</keyword>
<dbReference type="Pfam" id="PF13517">
    <property type="entry name" value="FG-GAP_3"/>
    <property type="match status" value="1"/>
</dbReference>
<accession>A0A1S3J845</accession>
<organism evidence="2 3">
    <name type="scientific">Lingula anatina</name>
    <name type="common">Brachiopod</name>
    <name type="synonym">Lingula unguis</name>
    <dbReference type="NCBI Taxonomy" id="7574"/>
    <lineage>
        <taxon>Eukaryota</taxon>
        <taxon>Metazoa</taxon>
        <taxon>Spiralia</taxon>
        <taxon>Lophotrochozoa</taxon>
        <taxon>Brachiopoda</taxon>
        <taxon>Linguliformea</taxon>
        <taxon>Lingulata</taxon>
        <taxon>Lingulida</taxon>
        <taxon>Linguloidea</taxon>
        <taxon>Lingulidae</taxon>
        <taxon>Lingula</taxon>
    </lineage>
</organism>
<evidence type="ECO:0000313" key="3">
    <source>
        <dbReference type="RefSeq" id="XP_013406572.1"/>
    </source>
</evidence>
<protein>
    <submittedName>
        <fullName evidence="3">Uncharacterized protein LOC106171028</fullName>
    </submittedName>
</protein>
<evidence type="ECO:0000256" key="1">
    <source>
        <dbReference type="ARBA" id="ARBA00022729"/>
    </source>
</evidence>
<gene>
    <name evidence="3" type="primary">LOC106171028</name>
</gene>
<evidence type="ECO:0000313" key="2">
    <source>
        <dbReference type="Proteomes" id="UP000085678"/>
    </source>
</evidence>
<dbReference type="SUPFAM" id="SSF69318">
    <property type="entry name" value="Integrin alpha N-terminal domain"/>
    <property type="match status" value="1"/>
</dbReference>
<dbReference type="Proteomes" id="UP000085678">
    <property type="component" value="Unplaced"/>
</dbReference>
<dbReference type="InterPro" id="IPR013517">
    <property type="entry name" value="FG-GAP"/>
</dbReference>
<proteinExistence type="predicted"/>